<keyword evidence="9 13" id="KW-0408">Iron</keyword>
<gene>
    <name evidence="15" type="ORF">ERS852407_03425</name>
</gene>
<evidence type="ECO:0000256" key="6">
    <source>
        <dbReference type="ARBA" id="ARBA00022723"/>
    </source>
</evidence>
<dbReference type="Pfam" id="PF01930">
    <property type="entry name" value="Cas_Cas4"/>
    <property type="match status" value="1"/>
</dbReference>
<evidence type="ECO:0000256" key="9">
    <source>
        <dbReference type="ARBA" id="ARBA00023004"/>
    </source>
</evidence>
<keyword evidence="6 13" id="KW-0479">Metal-binding</keyword>
<dbReference type="GO" id="GO:0004527">
    <property type="term" value="F:exonuclease activity"/>
    <property type="evidence" value="ECO:0007669"/>
    <property type="project" value="UniProtKB-KW"/>
</dbReference>
<proteinExistence type="inferred from homology"/>
<dbReference type="EMBL" id="CYZE01000009">
    <property type="protein sequence ID" value="CUO63335.1"/>
    <property type="molecule type" value="Genomic_DNA"/>
</dbReference>
<organism evidence="15 16">
    <name type="scientific">Hungatella hathewayi</name>
    <dbReference type="NCBI Taxonomy" id="154046"/>
    <lineage>
        <taxon>Bacteria</taxon>
        <taxon>Bacillati</taxon>
        <taxon>Bacillota</taxon>
        <taxon>Clostridia</taxon>
        <taxon>Lachnospirales</taxon>
        <taxon>Lachnospiraceae</taxon>
        <taxon>Hungatella</taxon>
    </lineage>
</organism>
<dbReference type="GO" id="GO:0051607">
    <property type="term" value="P:defense response to virus"/>
    <property type="evidence" value="ECO:0007669"/>
    <property type="project" value="UniProtKB-KW"/>
</dbReference>
<comment type="cofactor">
    <cofactor evidence="13">
        <name>iron-sulfur cluster</name>
        <dbReference type="ChEBI" id="CHEBI:30408"/>
    </cofactor>
</comment>
<sequence>MDYKEEDYLMLSGIQHFAFCRRQWALIHIEQQWQENERTAEGELLHERAHDIWATEKRSDVIISRGLVVQSRTMGISGACDIVEFRRKEDGVPLYGHRGLFEVYPIEYKRGKPKDIPVDVLQLTAQAMCLEEMLSAEITEGAIYYGEIRHREKVLFTEEMRSQVRQYFQEMHQLFDKQYTPKVKWSKSCNACSLKEICMPKLGKTPSVKEYVHDKITEEEAL</sequence>
<dbReference type="GO" id="GO:0051536">
    <property type="term" value="F:iron-sulfur cluster binding"/>
    <property type="evidence" value="ECO:0007669"/>
    <property type="project" value="UniProtKB-KW"/>
</dbReference>
<comment type="cofactor">
    <cofactor evidence="1">
        <name>[4Fe-4S] cluster</name>
        <dbReference type="ChEBI" id="CHEBI:49883"/>
    </cofactor>
</comment>
<keyword evidence="11 13" id="KW-0051">Antiviral defense</keyword>
<keyword evidence="5 13" id="KW-0540">Nuclease</keyword>
<evidence type="ECO:0000256" key="1">
    <source>
        <dbReference type="ARBA" id="ARBA00001966"/>
    </source>
</evidence>
<comment type="cofactor">
    <cofactor evidence="13">
        <name>Mg(2+)</name>
        <dbReference type="ChEBI" id="CHEBI:18420"/>
    </cofactor>
    <cofactor evidence="13">
        <name>Mn(2+)</name>
        <dbReference type="ChEBI" id="CHEBI:29035"/>
    </cofactor>
    <text evidence="13">Mg(2+) or Mn(2+) required for ssDNA cleavage activity.</text>
</comment>
<evidence type="ECO:0000256" key="3">
    <source>
        <dbReference type="ARBA" id="ARBA00012768"/>
    </source>
</evidence>
<dbReference type="NCBIfam" id="TIGR00372">
    <property type="entry name" value="cas4"/>
    <property type="match status" value="1"/>
</dbReference>
<evidence type="ECO:0000256" key="8">
    <source>
        <dbReference type="ARBA" id="ARBA00022839"/>
    </source>
</evidence>
<evidence type="ECO:0000256" key="2">
    <source>
        <dbReference type="ARBA" id="ARBA00009189"/>
    </source>
</evidence>
<dbReference type="PANTHER" id="PTHR36531">
    <property type="entry name" value="CRISPR-ASSOCIATED EXONUCLEASE CAS4"/>
    <property type="match status" value="1"/>
</dbReference>
<dbReference type="RefSeq" id="WP_055656989.1">
    <property type="nucleotide sequence ID" value="NZ_CABIXC010000009.1"/>
</dbReference>
<dbReference type="Proteomes" id="UP000095651">
    <property type="component" value="Unassembled WGS sequence"/>
</dbReference>
<evidence type="ECO:0000256" key="11">
    <source>
        <dbReference type="ARBA" id="ARBA00023118"/>
    </source>
</evidence>
<name>A0A174GSC0_9FIRM</name>
<feature type="domain" description="DUF83" evidence="14">
    <location>
        <begin position="12"/>
        <end position="199"/>
    </location>
</feature>
<dbReference type="Gene3D" id="3.90.320.10">
    <property type="match status" value="1"/>
</dbReference>
<evidence type="ECO:0000259" key="14">
    <source>
        <dbReference type="Pfam" id="PF01930"/>
    </source>
</evidence>
<protein>
    <recommendedName>
        <fullName evidence="4 13">CRISPR-associated exonuclease Cas4</fullName>
        <ecNumber evidence="3 13">3.1.12.1</ecNumber>
    </recommendedName>
</protein>
<dbReference type="InterPro" id="IPR011604">
    <property type="entry name" value="PDDEXK-like_dom_sf"/>
</dbReference>
<keyword evidence="12 13" id="KW-0464">Manganese</keyword>
<comment type="similarity">
    <text evidence="2 13">Belongs to the CRISPR-associated exonuclease Cas4 family.</text>
</comment>
<keyword evidence="10 13" id="KW-0411">Iron-sulfur</keyword>
<evidence type="ECO:0000256" key="12">
    <source>
        <dbReference type="ARBA" id="ARBA00023211"/>
    </source>
</evidence>
<dbReference type="GO" id="GO:0046872">
    <property type="term" value="F:metal ion binding"/>
    <property type="evidence" value="ECO:0007669"/>
    <property type="project" value="UniProtKB-KW"/>
</dbReference>
<reference evidence="15 16" key="1">
    <citation type="submission" date="2015-09" db="EMBL/GenBank/DDBJ databases">
        <authorList>
            <consortium name="Pathogen Informatics"/>
        </authorList>
    </citation>
    <scope>NUCLEOTIDE SEQUENCE [LARGE SCALE GENOMIC DNA]</scope>
    <source>
        <strain evidence="15 16">2789STDY5608850</strain>
    </source>
</reference>
<comment type="function">
    <text evidence="13">CRISPR (clustered regularly interspaced short palindromic repeat) is an adaptive immune system that provides protection against mobile genetic elements (viruses, transposable elements and conjugative plasmids). CRISPR clusters contain sequences complementary to antecedent mobile elements and target invading nucleic acids. CRISPR clusters are transcribed and processed into CRISPR RNA (crRNA).</text>
</comment>
<accession>A0A174GSC0</accession>
<evidence type="ECO:0000313" key="16">
    <source>
        <dbReference type="Proteomes" id="UP000095651"/>
    </source>
</evidence>
<dbReference type="InterPro" id="IPR051827">
    <property type="entry name" value="Cas4_exonuclease"/>
</dbReference>
<dbReference type="InterPro" id="IPR022765">
    <property type="entry name" value="Dna2/Cas4_DUF83"/>
</dbReference>
<keyword evidence="7 13" id="KW-0378">Hydrolase</keyword>
<keyword evidence="8 13" id="KW-0269">Exonuclease</keyword>
<evidence type="ECO:0000256" key="10">
    <source>
        <dbReference type="ARBA" id="ARBA00023014"/>
    </source>
</evidence>
<evidence type="ECO:0000313" key="15">
    <source>
        <dbReference type="EMBL" id="CUO63335.1"/>
    </source>
</evidence>
<dbReference type="InterPro" id="IPR013343">
    <property type="entry name" value="CRISPR-assoc_prot_Cas4"/>
</dbReference>
<evidence type="ECO:0000256" key="5">
    <source>
        <dbReference type="ARBA" id="ARBA00022722"/>
    </source>
</evidence>
<dbReference type="EC" id="3.1.12.1" evidence="3 13"/>
<dbReference type="PANTHER" id="PTHR36531:SF6">
    <property type="entry name" value="DNA REPLICATION ATP-DEPENDENT HELICASE_NUCLEASE DNA2"/>
    <property type="match status" value="1"/>
</dbReference>
<evidence type="ECO:0000256" key="4">
    <source>
        <dbReference type="ARBA" id="ARBA00020049"/>
    </source>
</evidence>
<dbReference type="AlphaFoldDB" id="A0A174GSC0"/>
<evidence type="ECO:0000256" key="7">
    <source>
        <dbReference type="ARBA" id="ARBA00022801"/>
    </source>
</evidence>
<evidence type="ECO:0000256" key="13">
    <source>
        <dbReference type="RuleBase" id="RU365022"/>
    </source>
</evidence>